<sequence>MGHSVVFGAEPRNLGRRATRTRRALSPRTTTRPAKRALDHLMTAHRSRIKHLLPGPRCPKHSSSHGTFTLGFFLYSRAAFSLVQFEFGWHLVVTQFTFAEVEFEYNNTSIKIHG</sequence>
<accession>A0A0D7BKU7</accession>
<feature type="region of interest" description="Disordered" evidence="1">
    <location>
        <begin position="12"/>
        <end position="32"/>
    </location>
</feature>
<keyword evidence="3" id="KW-1185">Reference proteome</keyword>
<protein>
    <submittedName>
        <fullName evidence="2">Uncharacterized protein</fullName>
    </submittedName>
</protein>
<name>A0A0D7BKU7_9AGAR</name>
<dbReference type="AlphaFoldDB" id="A0A0D7BKU7"/>
<dbReference type="EMBL" id="KN880458">
    <property type="protein sequence ID" value="KIY71107.1"/>
    <property type="molecule type" value="Genomic_DNA"/>
</dbReference>
<dbReference type="Proteomes" id="UP000054007">
    <property type="component" value="Unassembled WGS sequence"/>
</dbReference>
<proteinExistence type="predicted"/>
<feature type="compositionally biased region" description="Basic residues" evidence="1">
    <location>
        <begin position="14"/>
        <end position="25"/>
    </location>
</feature>
<organism evidence="2 3">
    <name type="scientific">Cylindrobasidium torrendii FP15055 ss-10</name>
    <dbReference type="NCBI Taxonomy" id="1314674"/>
    <lineage>
        <taxon>Eukaryota</taxon>
        <taxon>Fungi</taxon>
        <taxon>Dikarya</taxon>
        <taxon>Basidiomycota</taxon>
        <taxon>Agaricomycotina</taxon>
        <taxon>Agaricomycetes</taxon>
        <taxon>Agaricomycetidae</taxon>
        <taxon>Agaricales</taxon>
        <taxon>Marasmiineae</taxon>
        <taxon>Physalacriaceae</taxon>
        <taxon>Cylindrobasidium</taxon>
    </lineage>
</organism>
<evidence type="ECO:0000256" key="1">
    <source>
        <dbReference type="SAM" id="MobiDB-lite"/>
    </source>
</evidence>
<evidence type="ECO:0000313" key="2">
    <source>
        <dbReference type="EMBL" id="KIY71107.1"/>
    </source>
</evidence>
<evidence type="ECO:0000313" key="3">
    <source>
        <dbReference type="Proteomes" id="UP000054007"/>
    </source>
</evidence>
<reference evidence="2 3" key="1">
    <citation type="journal article" date="2015" name="Fungal Genet. Biol.">
        <title>Evolution of novel wood decay mechanisms in Agaricales revealed by the genome sequences of Fistulina hepatica and Cylindrobasidium torrendii.</title>
        <authorList>
            <person name="Floudas D."/>
            <person name="Held B.W."/>
            <person name="Riley R."/>
            <person name="Nagy L.G."/>
            <person name="Koehler G."/>
            <person name="Ransdell A.S."/>
            <person name="Younus H."/>
            <person name="Chow J."/>
            <person name="Chiniquy J."/>
            <person name="Lipzen A."/>
            <person name="Tritt A."/>
            <person name="Sun H."/>
            <person name="Haridas S."/>
            <person name="LaButti K."/>
            <person name="Ohm R.A."/>
            <person name="Kues U."/>
            <person name="Blanchette R.A."/>
            <person name="Grigoriev I.V."/>
            <person name="Minto R.E."/>
            <person name="Hibbett D.S."/>
        </authorList>
    </citation>
    <scope>NUCLEOTIDE SEQUENCE [LARGE SCALE GENOMIC DNA]</scope>
    <source>
        <strain evidence="2 3">FP15055 ss-10</strain>
    </source>
</reference>
<gene>
    <name evidence="2" type="ORF">CYLTODRAFT_143349</name>
</gene>